<sequence>MQRDWSDVTRRRHVCPDNLRQEHRAACTQPEQRDLRLVELHKSDGEGEGETSSVPRAGNDPPAAKSLKNIEPKSAPTQTSRSSRGRREQDDEEEEDETSAKSRRVKRKREEEDEEEVQEKTTTKTEEKTEEITISIHKEAEIHRLHFLSSSHTHQGGERNVCGATRYGALSEAQSQFHGDARSSRFKHKRTRQHFEGVGNRNHADQNHKQSDKRGGSGWNRNRLQSRRHRHHSK</sequence>
<gene>
    <name evidence="2" type="ORF">F2P81_003093</name>
</gene>
<evidence type="ECO:0000313" key="2">
    <source>
        <dbReference type="EMBL" id="KAF0043935.1"/>
    </source>
</evidence>
<evidence type="ECO:0000256" key="1">
    <source>
        <dbReference type="SAM" id="MobiDB-lite"/>
    </source>
</evidence>
<dbReference type="Proteomes" id="UP000438429">
    <property type="component" value="Unassembled WGS sequence"/>
</dbReference>
<feature type="compositionally biased region" description="Basic and acidic residues" evidence="1">
    <location>
        <begin position="19"/>
        <end position="45"/>
    </location>
</feature>
<feature type="compositionally biased region" description="Basic and acidic residues" evidence="1">
    <location>
        <begin position="118"/>
        <end position="131"/>
    </location>
</feature>
<protein>
    <submittedName>
        <fullName evidence="2">Uncharacterized protein</fullName>
    </submittedName>
</protein>
<organism evidence="2 3">
    <name type="scientific">Scophthalmus maximus</name>
    <name type="common">Turbot</name>
    <name type="synonym">Psetta maxima</name>
    <dbReference type="NCBI Taxonomy" id="52904"/>
    <lineage>
        <taxon>Eukaryota</taxon>
        <taxon>Metazoa</taxon>
        <taxon>Chordata</taxon>
        <taxon>Craniata</taxon>
        <taxon>Vertebrata</taxon>
        <taxon>Euteleostomi</taxon>
        <taxon>Actinopterygii</taxon>
        <taxon>Neopterygii</taxon>
        <taxon>Teleostei</taxon>
        <taxon>Neoteleostei</taxon>
        <taxon>Acanthomorphata</taxon>
        <taxon>Carangaria</taxon>
        <taxon>Pleuronectiformes</taxon>
        <taxon>Pleuronectoidei</taxon>
        <taxon>Scophthalmidae</taxon>
        <taxon>Scophthalmus</taxon>
    </lineage>
</organism>
<feature type="region of interest" description="Disordered" evidence="1">
    <location>
        <begin position="174"/>
        <end position="234"/>
    </location>
</feature>
<feature type="region of interest" description="Disordered" evidence="1">
    <location>
        <begin position="1"/>
        <end position="131"/>
    </location>
</feature>
<dbReference type="EMBL" id="VEVO01000003">
    <property type="protein sequence ID" value="KAF0043935.1"/>
    <property type="molecule type" value="Genomic_DNA"/>
</dbReference>
<reference evidence="2 3" key="1">
    <citation type="submission" date="2019-06" db="EMBL/GenBank/DDBJ databases">
        <title>Draft genomes of female and male turbot (Scophthalmus maximus).</title>
        <authorList>
            <person name="Xu H."/>
            <person name="Xu X.-W."/>
            <person name="Shao C."/>
            <person name="Chen S."/>
        </authorList>
    </citation>
    <scope>NUCLEOTIDE SEQUENCE [LARGE SCALE GENOMIC DNA]</scope>
    <source>
        <strain evidence="2">Ysfricsl-2016a</strain>
        <tissue evidence="2">Blood</tissue>
    </source>
</reference>
<evidence type="ECO:0000313" key="3">
    <source>
        <dbReference type="Proteomes" id="UP000438429"/>
    </source>
</evidence>
<dbReference type="AlphaFoldDB" id="A0A6A4TFC4"/>
<proteinExistence type="predicted"/>
<accession>A0A6A4TFC4</accession>
<feature type="compositionally biased region" description="Basic residues" evidence="1">
    <location>
        <begin position="224"/>
        <end position="234"/>
    </location>
</feature>
<comment type="caution">
    <text evidence="2">The sequence shown here is derived from an EMBL/GenBank/DDBJ whole genome shotgun (WGS) entry which is preliminary data.</text>
</comment>
<name>A0A6A4TFC4_SCOMX</name>
<feature type="compositionally biased region" description="Basic and acidic residues" evidence="1">
    <location>
        <begin position="202"/>
        <end position="215"/>
    </location>
</feature>